<dbReference type="Pfam" id="PF04612">
    <property type="entry name" value="T2SSM"/>
    <property type="match status" value="1"/>
</dbReference>
<proteinExistence type="predicted"/>
<keyword evidence="2" id="KW-1185">Reference proteome</keyword>
<protein>
    <submittedName>
        <fullName evidence="1">Type II secretion system protein M</fullName>
    </submittedName>
</protein>
<reference evidence="1 2" key="1">
    <citation type="submission" date="2022-05" db="EMBL/GenBank/DDBJ databases">
        <title>Novel Pseudomonas spp. Isolated from a Rainbow Trout Aquaculture Facility.</title>
        <authorList>
            <person name="Testerman T."/>
            <person name="Graf J."/>
        </authorList>
    </citation>
    <scope>NUCLEOTIDE SEQUENCE [LARGE SCALE GENOMIC DNA]</scope>
    <source>
        <strain evidence="1 2">ID681</strain>
    </source>
</reference>
<gene>
    <name evidence="1" type="ORF">M5G11_07140</name>
</gene>
<dbReference type="Proteomes" id="UP001148203">
    <property type="component" value="Unassembled WGS sequence"/>
</dbReference>
<dbReference type="EMBL" id="JAMDGY010000018">
    <property type="protein sequence ID" value="MDD0990314.1"/>
    <property type="molecule type" value="Genomic_DNA"/>
</dbReference>
<dbReference type="RefSeq" id="WP_273909208.1">
    <property type="nucleotide sequence ID" value="NZ_JAMDGX010000006.1"/>
</dbReference>
<organism evidence="1 2">
    <name type="scientific">Pseudomonas fontis</name>
    <dbReference type="NCBI Taxonomy" id="2942633"/>
    <lineage>
        <taxon>Bacteria</taxon>
        <taxon>Pseudomonadati</taxon>
        <taxon>Pseudomonadota</taxon>
        <taxon>Gammaproteobacteria</taxon>
        <taxon>Pseudomonadales</taxon>
        <taxon>Pseudomonadaceae</taxon>
        <taxon>Pseudomonas</taxon>
    </lineage>
</organism>
<evidence type="ECO:0000313" key="1">
    <source>
        <dbReference type="EMBL" id="MDD0990314.1"/>
    </source>
</evidence>
<name>A0ABT5NQ77_9PSED</name>
<dbReference type="InterPro" id="IPR007690">
    <property type="entry name" value="T2SS_GspM"/>
</dbReference>
<sequence length="150" mass="15944">MKTVIAMKWQRLAESDRRALRILGAVLLLGAVYGAVVVPSGAALESAQERLQQARSLNQSLADSLGRGLVPVSVLSGEALRTALSQGSAAAGLELRNLSRDGQRTQTLLSGPAEPLLRWLGDLEARGARMAQLRLTPTADGLLEAAVHWQ</sequence>
<accession>A0ABT5NQ77</accession>
<comment type="caution">
    <text evidence="1">The sequence shown here is derived from an EMBL/GenBank/DDBJ whole genome shotgun (WGS) entry which is preliminary data.</text>
</comment>
<evidence type="ECO:0000313" key="2">
    <source>
        <dbReference type="Proteomes" id="UP001148203"/>
    </source>
</evidence>